<keyword evidence="3 7" id="KW-0479">Metal-binding</keyword>
<dbReference type="GO" id="GO:0004473">
    <property type="term" value="F:malate dehydrogenase (decarboxylating) (NADP+) activity"/>
    <property type="evidence" value="ECO:0007669"/>
    <property type="project" value="TreeGrafter"/>
</dbReference>
<feature type="binding site" evidence="7">
    <location>
        <position position="279"/>
    </location>
    <ligand>
        <name>a divalent metal cation</name>
        <dbReference type="ChEBI" id="CHEBI:60240"/>
    </ligand>
</feature>
<evidence type="ECO:0000256" key="8">
    <source>
        <dbReference type="RuleBase" id="RU003426"/>
    </source>
</evidence>
<dbReference type="Pfam" id="PF03949">
    <property type="entry name" value="Malic_M"/>
    <property type="match status" value="1"/>
</dbReference>
<dbReference type="InterPro" id="IPR012302">
    <property type="entry name" value="Malic_NAD-bd"/>
</dbReference>
<dbReference type="GO" id="GO:0046872">
    <property type="term" value="F:metal ion binding"/>
    <property type="evidence" value="ECO:0007669"/>
    <property type="project" value="UniProtKB-KW"/>
</dbReference>
<sequence length="618" mass="69444">MTAVPLRNIRSILTCQRHLRCLQQQRRHAVTVTDEYRPSTKSRSSLKGVELLRNPGLNKGMAFTLEERQHMGIHGLLPPAVLSQDIQALRVMINFHRMNNDLDRYSELMNLSERNEKLFYRVIADNPEELIPIVYTPTVGLACQKYGLVFKRPRGLFITIHDKGHIYDILCNWTEQHVKAIVVTDGERILGLGDLGAFGMGIPVGKLQLYTAIAGVPPQDCLPIMLDVGTNNEEISANPLYIGLRQKRVTGKEYEEFLDEFMEAVVQRFGWNCLVQFEDFASQNAYRLLERYQKQYCTFNDDIQGTAAVVLSGLFGALRISGKKLNENTFLFVGAGQAACGIADLITHAMIREGASEEEARSKIWMYDVHGLIVDSGIKSRPQGDLDGPKAPYVKKGKPIKDLTQVVDYVKPTILLGASGVGRLFHEGVLKKMADINERPVIFALSNPTSRAECTAEEAYRETDGRCIFASGSPFKAVTYKDKTFHPGQGNNAYIFPAVALATIACAARHVEEDMFLIAAQKLGSLVSQADLDEGRVYPPVPTIHEVTVKIAAHLAEHLYKTKKAWNYPEPENKEEFIRMQLYDTSYEYFGPKTWQWPEQHSTSRTVPTMDENIILDA</sequence>
<accession>A0A813XLK7</accession>
<comment type="cofactor">
    <cofactor evidence="1">
        <name>Mn(2+)</name>
        <dbReference type="ChEBI" id="CHEBI:29035"/>
    </cofactor>
</comment>
<dbReference type="SUPFAM" id="SSF53223">
    <property type="entry name" value="Aminoacid dehydrogenase-like, N-terminal domain"/>
    <property type="match status" value="1"/>
</dbReference>
<dbReference type="InterPro" id="IPR012301">
    <property type="entry name" value="Malic_N_dom"/>
</dbReference>
<evidence type="ECO:0000259" key="9">
    <source>
        <dbReference type="SMART" id="SM00919"/>
    </source>
</evidence>
<dbReference type="PANTHER" id="PTHR23406">
    <property type="entry name" value="MALIC ENZYME-RELATED"/>
    <property type="match status" value="1"/>
</dbReference>
<evidence type="ECO:0000259" key="10">
    <source>
        <dbReference type="SMART" id="SM01274"/>
    </source>
</evidence>
<dbReference type="InterPro" id="IPR046346">
    <property type="entry name" value="Aminoacid_DH-like_N_sf"/>
</dbReference>
<evidence type="ECO:0000256" key="3">
    <source>
        <dbReference type="ARBA" id="ARBA00022723"/>
    </source>
</evidence>
<proteinExistence type="inferred from homology"/>
<keyword evidence="4 8" id="KW-0560">Oxidoreductase</keyword>
<reference evidence="11" key="1">
    <citation type="submission" date="2021-02" db="EMBL/GenBank/DDBJ databases">
        <authorList>
            <person name="Nowell W R."/>
        </authorList>
    </citation>
    <scope>NUCLEOTIDE SEQUENCE</scope>
</reference>
<evidence type="ECO:0000256" key="5">
    <source>
        <dbReference type="PIRSR" id="PIRSR000106-1"/>
    </source>
</evidence>
<feature type="binding site" evidence="6">
    <location>
        <position position="188"/>
    </location>
    <ligand>
        <name>(S)-malate</name>
        <dbReference type="ChEBI" id="CHEBI:15589"/>
    </ligand>
</feature>
<dbReference type="InterPro" id="IPR015884">
    <property type="entry name" value="Malic_enzyme_CS"/>
</dbReference>
<comment type="similarity">
    <text evidence="2 8">Belongs to the malic enzymes family.</text>
</comment>
<dbReference type="Gene3D" id="3.40.50.720">
    <property type="entry name" value="NAD(P)-binding Rossmann-like Domain"/>
    <property type="match status" value="1"/>
</dbReference>
<gene>
    <name evidence="11" type="ORF">EDS130_LOCUS8638</name>
</gene>
<dbReference type="PIRSF" id="PIRSF000106">
    <property type="entry name" value="ME"/>
    <property type="match status" value="1"/>
</dbReference>
<dbReference type="FunFam" id="3.40.50.720:FF:000060">
    <property type="entry name" value="Malic enzyme"/>
    <property type="match status" value="1"/>
</dbReference>
<dbReference type="CDD" id="cd05312">
    <property type="entry name" value="NAD_bind_1_malic_enz"/>
    <property type="match status" value="1"/>
</dbReference>
<feature type="binding site" evidence="7">
    <location>
        <position position="278"/>
    </location>
    <ligand>
        <name>a divalent metal cation</name>
        <dbReference type="ChEBI" id="CHEBI:60240"/>
    </ligand>
</feature>
<dbReference type="OrthoDB" id="5365701at2759"/>
<feature type="binding site" evidence="7">
    <location>
        <position position="302"/>
    </location>
    <ligand>
        <name>a divalent metal cation</name>
        <dbReference type="ChEBI" id="CHEBI:60240"/>
    </ligand>
</feature>
<dbReference type="Proteomes" id="UP000663852">
    <property type="component" value="Unassembled WGS sequence"/>
</dbReference>
<evidence type="ECO:0000256" key="6">
    <source>
        <dbReference type="PIRSR" id="PIRSR000106-2"/>
    </source>
</evidence>
<feature type="domain" description="Malic enzyme N-terminal" evidence="10">
    <location>
        <begin position="112"/>
        <end position="293"/>
    </location>
</feature>
<protein>
    <recommendedName>
        <fullName evidence="8">Malic enzyme</fullName>
    </recommendedName>
</protein>
<feature type="binding site" evidence="6">
    <location>
        <position position="447"/>
    </location>
    <ligand>
        <name>(S)-malate</name>
        <dbReference type="ChEBI" id="CHEBI:15589"/>
    </ligand>
</feature>
<dbReference type="FunFam" id="3.40.50.10380:FF:000004">
    <property type="entry name" value="Malic enzyme"/>
    <property type="match status" value="1"/>
</dbReference>
<dbReference type="GO" id="GO:0051287">
    <property type="term" value="F:NAD binding"/>
    <property type="evidence" value="ECO:0007669"/>
    <property type="project" value="InterPro"/>
</dbReference>
<dbReference type="EMBL" id="CAJNOJ010000028">
    <property type="protein sequence ID" value="CAF0877999.1"/>
    <property type="molecule type" value="Genomic_DNA"/>
</dbReference>
<evidence type="ECO:0000256" key="2">
    <source>
        <dbReference type="ARBA" id="ARBA00008785"/>
    </source>
</evidence>
<dbReference type="GO" id="GO:0005739">
    <property type="term" value="C:mitochondrion"/>
    <property type="evidence" value="ECO:0007669"/>
    <property type="project" value="TreeGrafter"/>
</dbReference>
<dbReference type="PRINTS" id="PR00072">
    <property type="entry name" value="MALOXRDTASE"/>
</dbReference>
<dbReference type="PANTHER" id="PTHR23406:SF90">
    <property type="entry name" value="MALIC ENZYME-RELATED"/>
    <property type="match status" value="1"/>
</dbReference>
<evidence type="ECO:0000256" key="4">
    <source>
        <dbReference type="ARBA" id="ARBA00023002"/>
    </source>
</evidence>
<evidence type="ECO:0000256" key="1">
    <source>
        <dbReference type="ARBA" id="ARBA00001936"/>
    </source>
</evidence>
<dbReference type="InterPro" id="IPR037062">
    <property type="entry name" value="Malic_N_dom_sf"/>
</dbReference>
<dbReference type="AlphaFoldDB" id="A0A813XLK7"/>
<evidence type="ECO:0000313" key="11">
    <source>
        <dbReference type="EMBL" id="CAF0877999.1"/>
    </source>
</evidence>
<feature type="active site" description="Proton donor" evidence="5">
    <location>
        <position position="135"/>
    </location>
</feature>
<dbReference type="InterPro" id="IPR001891">
    <property type="entry name" value="Malic_OxRdtase"/>
</dbReference>
<dbReference type="NCBIfam" id="NF010052">
    <property type="entry name" value="PRK13529.1"/>
    <property type="match status" value="1"/>
</dbReference>
<dbReference type="PROSITE" id="PS00331">
    <property type="entry name" value="MALIC_ENZYMES"/>
    <property type="match status" value="1"/>
</dbReference>
<organism evidence="11 12">
    <name type="scientific">Adineta ricciae</name>
    <name type="common">Rotifer</name>
    <dbReference type="NCBI Taxonomy" id="249248"/>
    <lineage>
        <taxon>Eukaryota</taxon>
        <taxon>Metazoa</taxon>
        <taxon>Spiralia</taxon>
        <taxon>Gnathifera</taxon>
        <taxon>Rotifera</taxon>
        <taxon>Eurotatoria</taxon>
        <taxon>Bdelloidea</taxon>
        <taxon>Adinetida</taxon>
        <taxon>Adinetidae</taxon>
        <taxon>Adineta</taxon>
    </lineage>
</organism>
<name>A0A813XLK7_ADIRI</name>
<feature type="active site" description="Proton acceptor" evidence="5">
    <location>
        <position position="206"/>
    </location>
</feature>
<dbReference type="Pfam" id="PF00390">
    <property type="entry name" value="malic"/>
    <property type="match status" value="1"/>
</dbReference>
<comment type="caution">
    <text evidence="11">The sequence shown here is derived from an EMBL/GenBank/DDBJ whole genome shotgun (WGS) entry which is preliminary data.</text>
</comment>
<evidence type="ECO:0000313" key="12">
    <source>
        <dbReference type="Proteomes" id="UP000663852"/>
    </source>
</evidence>
<feature type="binding site" evidence="6">
    <location>
        <position position="491"/>
    </location>
    <ligand>
        <name>(S)-malate</name>
        <dbReference type="ChEBI" id="CHEBI:15589"/>
    </ligand>
</feature>
<feature type="domain" description="Malic enzyme NAD-binding" evidence="9">
    <location>
        <begin position="303"/>
        <end position="560"/>
    </location>
</feature>
<dbReference type="GO" id="GO:0006108">
    <property type="term" value="P:malate metabolic process"/>
    <property type="evidence" value="ECO:0007669"/>
    <property type="project" value="TreeGrafter"/>
</dbReference>
<dbReference type="SMART" id="SM00919">
    <property type="entry name" value="Malic_M"/>
    <property type="match status" value="1"/>
</dbReference>
<dbReference type="Gene3D" id="3.40.50.10380">
    <property type="entry name" value="Malic enzyme, N-terminal domain"/>
    <property type="match status" value="1"/>
</dbReference>
<evidence type="ECO:0000256" key="7">
    <source>
        <dbReference type="PIRSR" id="PIRSR000106-3"/>
    </source>
</evidence>
<dbReference type="InterPro" id="IPR036291">
    <property type="entry name" value="NAD(P)-bd_dom_sf"/>
</dbReference>
<comment type="cofactor">
    <cofactor evidence="7">
        <name>Mg(2+)</name>
        <dbReference type="ChEBI" id="CHEBI:18420"/>
    </cofactor>
    <cofactor evidence="7">
        <name>Mn(2+)</name>
        <dbReference type="ChEBI" id="CHEBI:29035"/>
    </cofactor>
    <text evidence="7">Divalent metal cations. Prefers magnesium or manganese.</text>
</comment>
<dbReference type="SUPFAM" id="SSF51735">
    <property type="entry name" value="NAD(P)-binding Rossmann-fold domains"/>
    <property type="match status" value="1"/>
</dbReference>
<dbReference type="SMART" id="SM01274">
    <property type="entry name" value="malic"/>
    <property type="match status" value="1"/>
</dbReference>